<name>A0A068R1R9_9GAMM</name>
<protein>
    <submittedName>
        <fullName evidence="1">Uncharacterized protein</fullName>
    </submittedName>
</protein>
<dbReference type="KEGG" id="xpo:XPG1_1181"/>
<gene>
    <name evidence="1" type="ORF">XPG1_1181</name>
</gene>
<keyword evidence="2" id="KW-1185">Reference proteome</keyword>
<dbReference type="EMBL" id="FO704551">
    <property type="protein sequence ID" value="CDG20836.1"/>
    <property type="molecule type" value="Genomic_DNA"/>
</dbReference>
<dbReference type="Proteomes" id="UP000032735">
    <property type="component" value="Chromosome"/>
</dbReference>
<dbReference type="STRING" id="1354304.XPG1_1181"/>
<sequence length="23" mass="2635">MSANILPHHTVIVTIIDKFNDKK</sequence>
<evidence type="ECO:0000313" key="2">
    <source>
        <dbReference type="Proteomes" id="UP000032735"/>
    </source>
</evidence>
<reference evidence="1 2" key="1">
    <citation type="submission" date="2013-07" db="EMBL/GenBank/DDBJ databases">
        <authorList>
            <person name="Genoscope - CEA"/>
        </authorList>
    </citation>
    <scope>NUCLEOTIDE SEQUENCE [LARGE SCALE GENOMIC DNA]</scope>
    <source>
        <strain evidence="1 2">G6</strain>
    </source>
</reference>
<organism evidence="1 2">
    <name type="scientific">Xenorhabdus poinarii G6</name>
    <dbReference type="NCBI Taxonomy" id="1354304"/>
    <lineage>
        <taxon>Bacteria</taxon>
        <taxon>Pseudomonadati</taxon>
        <taxon>Pseudomonadota</taxon>
        <taxon>Gammaproteobacteria</taxon>
        <taxon>Enterobacterales</taxon>
        <taxon>Morganellaceae</taxon>
        <taxon>Xenorhabdus</taxon>
    </lineage>
</organism>
<accession>A0A068R1R9</accession>
<dbReference type="AlphaFoldDB" id="A0A068R1R9"/>
<dbReference type="HOGENOM" id="CLU_3423226_0_0_6"/>
<evidence type="ECO:0000313" key="1">
    <source>
        <dbReference type="EMBL" id="CDG20836.1"/>
    </source>
</evidence>
<proteinExistence type="predicted"/>